<name>Q2NHT2_METST</name>
<dbReference type="RefSeq" id="WP_011405750.1">
    <property type="nucleotide sequence ID" value="NC_007681.1"/>
</dbReference>
<dbReference type="HOGENOM" id="CLU_798362_0_0_2"/>
<evidence type="ECO:0000313" key="2">
    <source>
        <dbReference type="Proteomes" id="UP000001931"/>
    </source>
</evidence>
<accession>Q2NHT2</accession>
<sequence>MFEYQLNLKSYCIQDTQMAIRITYNGYILINIQDGVFGTNIIGNSTNTSTYNFLTGFIGSYLEGVVLNLAGDKNAGSAAIYFMEDYYNNKTLNFTYDNKTGTLQIHTENNTDYMITLCSNGAYTYMIMNSRNSSKNLKTTTAETNIIITKEICGGYGSIGYGYNYENAATWTISDFITKGIESIYNFGKNYITYCYEQTIPGSATDTCWKIINTCEDIAGSILITTGITLAISSAPVVLPIAAVAGGALLCYAATGANSLDDISNPYYAENAAISIFMSCLPGSGEVKIARIAEKALHKQVTIATRTVLCNKGLTTYSSYLHEYAKTFETGVGCSAFVECCRYHPND</sequence>
<organism evidence="1 2">
    <name type="scientific">Methanosphaera stadtmanae (strain ATCC 43021 / DSM 3091 / JCM 11832 / MCB-3)</name>
    <dbReference type="NCBI Taxonomy" id="339860"/>
    <lineage>
        <taxon>Archaea</taxon>
        <taxon>Methanobacteriati</taxon>
        <taxon>Methanobacteriota</taxon>
        <taxon>Methanomada group</taxon>
        <taxon>Methanobacteria</taxon>
        <taxon>Methanobacteriales</taxon>
        <taxon>Methanobacteriaceae</taxon>
        <taxon>Methanosphaera</taxon>
    </lineage>
</organism>
<gene>
    <name evidence="1" type="ordered locus">Msp_0133</name>
</gene>
<proteinExistence type="predicted"/>
<evidence type="ECO:0000313" key="1">
    <source>
        <dbReference type="EMBL" id="ABC56551.1"/>
    </source>
</evidence>
<dbReference type="EMBL" id="CP000102">
    <property type="protein sequence ID" value="ABC56551.1"/>
    <property type="molecule type" value="Genomic_DNA"/>
</dbReference>
<keyword evidence="2" id="KW-1185">Reference proteome</keyword>
<dbReference type="AlphaFoldDB" id="Q2NHT2"/>
<dbReference type="GeneID" id="3855025"/>
<reference evidence="1 2" key="1">
    <citation type="journal article" date="2006" name="J. Bacteriol.">
        <title>The genome sequence of Methanosphaera stadtmanae reveals why this human intestinal archaeon is restricted to methanol and H2 for methane formation and ATP synthesis.</title>
        <authorList>
            <person name="Fricke W.F."/>
            <person name="Seedorf H."/>
            <person name="Henne A."/>
            <person name="Kruer M."/>
            <person name="Liesegang H."/>
            <person name="Hedderich R."/>
            <person name="Gottschalk G."/>
            <person name="Thauer R.K."/>
        </authorList>
    </citation>
    <scope>NUCLEOTIDE SEQUENCE [LARGE SCALE GENOMIC DNA]</scope>
    <source>
        <strain evidence="2">ATCC 43021 / DSM 3091 / JCM 11832 / MCB-3</strain>
    </source>
</reference>
<dbReference type="Proteomes" id="UP000001931">
    <property type="component" value="Chromosome"/>
</dbReference>
<protein>
    <submittedName>
        <fullName evidence="1">Hypothetical membrane-spanning protein</fullName>
    </submittedName>
</protein>
<dbReference type="KEGG" id="mst:Msp_0133"/>